<accession>A0A250X7Q3</accession>
<keyword evidence="4" id="KW-1185">Reference proteome</keyword>
<dbReference type="Gene3D" id="2.60.40.1610">
    <property type="entry name" value="Domain of unknown function DUF1254"/>
    <property type="match status" value="1"/>
</dbReference>
<gene>
    <name evidence="3" type="ORF">CEUSTIGMA_g6561.t1</name>
</gene>
<protein>
    <submittedName>
        <fullName evidence="3">Uncharacterized protein</fullName>
    </submittedName>
</protein>
<dbReference type="Pfam" id="PF06742">
    <property type="entry name" value="DUF1214"/>
    <property type="match status" value="1"/>
</dbReference>
<dbReference type="OrthoDB" id="566266at2759"/>
<sequence>MLLYISYVIFQGLFFSQTAESKRFNLSTLDEASSYATFLKSSVTGQLSRHGLDSPDLKRLSIVATDAFLWSFPLVNTAPNFKNSIASISQMNQIQWNHVPNNASFNTIVSPNVNVLYGPRFLDLTSGSVQISVPNTSGRYYVLQCMDFWGFTFARIGFTVTGTEAGTFTLVGPSENATSNSNTIFVVNTNGVWIMGRIAVINQNETDISIANELLSDFKVTWLGRNDEAAVKHQQSYWDAYTSMVQYNAPLPSMEEDLELFKPLGITASGVDWSSLHTSQKLSLSIGATAAWELLQESTTITQHLNKSNTSSLLTTWNEWTTSPVIGSTNTSIPITAVVSYSYVAANIPAEAVYWTKFKDNCGNALTLSGYYVFNVSSRPPYNSFWSLTTYNASNFFLINTTDNVYTLGSQFPGVVSDGGEGGDEVAGTSVLYLSQQQPSTDLTVGGTWMPLGDSADSADDVIYFLFRIYSPTNADVVYNYAPPNITVTDSKFNYKAC</sequence>
<dbReference type="InterPro" id="IPR010621">
    <property type="entry name" value="DUF1214"/>
</dbReference>
<proteinExistence type="predicted"/>
<evidence type="ECO:0000259" key="1">
    <source>
        <dbReference type="Pfam" id="PF06742"/>
    </source>
</evidence>
<feature type="domain" description="DUF1214" evidence="1">
    <location>
        <begin position="351"/>
        <end position="473"/>
    </location>
</feature>
<dbReference type="InterPro" id="IPR010679">
    <property type="entry name" value="DUF1254"/>
</dbReference>
<reference evidence="3 4" key="1">
    <citation type="submission" date="2017-08" db="EMBL/GenBank/DDBJ databases">
        <title>Acidophilic green algal genome provides insights into adaptation to an acidic environment.</title>
        <authorList>
            <person name="Hirooka S."/>
            <person name="Hirose Y."/>
            <person name="Kanesaki Y."/>
            <person name="Higuchi S."/>
            <person name="Fujiwara T."/>
            <person name="Onuma R."/>
            <person name="Era A."/>
            <person name="Ohbayashi R."/>
            <person name="Uzuka A."/>
            <person name="Nozaki H."/>
            <person name="Yoshikawa H."/>
            <person name="Miyagishima S.Y."/>
        </authorList>
    </citation>
    <scope>NUCLEOTIDE SEQUENCE [LARGE SCALE GENOMIC DNA]</scope>
    <source>
        <strain evidence="3 4">NIES-2499</strain>
    </source>
</reference>
<dbReference type="InterPro" id="IPR037050">
    <property type="entry name" value="DUF1254_sf"/>
</dbReference>
<evidence type="ECO:0000259" key="2">
    <source>
        <dbReference type="Pfam" id="PF06863"/>
    </source>
</evidence>
<dbReference type="Gene3D" id="2.60.120.600">
    <property type="entry name" value="Domain of unknown function DUF1214, C-terminal domain"/>
    <property type="match status" value="1"/>
</dbReference>
<dbReference type="AlphaFoldDB" id="A0A250X7Q3"/>
<dbReference type="SUPFAM" id="SSF160935">
    <property type="entry name" value="VPA0735-like"/>
    <property type="match status" value="1"/>
</dbReference>
<dbReference type="EMBL" id="BEGY01000039">
    <property type="protein sequence ID" value="GAX79121.1"/>
    <property type="molecule type" value="Genomic_DNA"/>
</dbReference>
<dbReference type="PANTHER" id="PTHR36509:SF2">
    <property type="entry name" value="BLL3101 PROTEIN"/>
    <property type="match status" value="1"/>
</dbReference>
<comment type="caution">
    <text evidence="3">The sequence shown here is derived from an EMBL/GenBank/DDBJ whole genome shotgun (WGS) entry which is preliminary data.</text>
</comment>
<feature type="domain" description="DUF1254" evidence="2">
    <location>
        <begin position="91"/>
        <end position="221"/>
    </location>
</feature>
<evidence type="ECO:0000313" key="4">
    <source>
        <dbReference type="Proteomes" id="UP000232323"/>
    </source>
</evidence>
<dbReference type="Proteomes" id="UP000232323">
    <property type="component" value="Unassembled WGS sequence"/>
</dbReference>
<name>A0A250X7Q3_9CHLO</name>
<dbReference type="Pfam" id="PF06863">
    <property type="entry name" value="DUF1254"/>
    <property type="match status" value="1"/>
</dbReference>
<organism evidence="3 4">
    <name type="scientific">Chlamydomonas eustigma</name>
    <dbReference type="NCBI Taxonomy" id="1157962"/>
    <lineage>
        <taxon>Eukaryota</taxon>
        <taxon>Viridiplantae</taxon>
        <taxon>Chlorophyta</taxon>
        <taxon>core chlorophytes</taxon>
        <taxon>Chlorophyceae</taxon>
        <taxon>CS clade</taxon>
        <taxon>Chlamydomonadales</taxon>
        <taxon>Chlamydomonadaceae</taxon>
        <taxon>Chlamydomonas</taxon>
    </lineage>
</organism>
<dbReference type="PANTHER" id="PTHR36509">
    <property type="entry name" value="BLL3101 PROTEIN"/>
    <property type="match status" value="1"/>
</dbReference>
<dbReference type="InterPro" id="IPR037049">
    <property type="entry name" value="DUF1214_C_sf"/>
</dbReference>
<evidence type="ECO:0000313" key="3">
    <source>
        <dbReference type="EMBL" id="GAX79121.1"/>
    </source>
</evidence>